<dbReference type="AlphaFoldDB" id="A0AAU7F8V3"/>
<accession>A0AAU7F8V3</accession>
<proteinExistence type="predicted"/>
<dbReference type="KEGG" id="cmav:ABHF33_15735"/>
<evidence type="ECO:0000259" key="1">
    <source>
        <dbReference type="Pfam" id="PF20172"/>
    </source>
</evidence>
<organism evidence="2">
    <name type="scientific">Chitinibacter mangrovi</name>
    <dbReference type="NCBI Taxonomy" id="3153927"/>
    <lineage>
        <taxon>Bacteria</taxon>
        <taxon>Pseudomonadati</taxon>
        <taxon>Pseudomonadota</taxon>
        <taxon>Betaproteobacteria</taxon>
        <taxon>Neisseriales</taxon>
        <taxon>Chitinibacteraceae</taxon>
        <taxon>Chitinibacter</taxon>
    </lineage>
</organism>
<evidence type="ECO:0000313" key="2">
    <source>
        <dbReference type="EMBL" id="XBM00490.1"/>
    </source>
</evidence>
<protein>
    <submittedName>
        <fullName evidence="2">DUF6538 domain-containing protein</fullName>
    </submittedName>
</protein>
<dbReference type="InterPro" id="IPR046668">
    <property type="entry name" value="DUF6538"/>
</dbReference>
<reference evidence="2" key="1">
    <citation type="submission" date="2024-05" db="EMBL/GenBank/DDBJ databases">
        <authorList>
            <person name="Yang L."/>
            <person name="Pan L."/>
        </authorList>
    </citation>
    <scope>NUCLEOTIDE SEQUENCE</scope>
    <source>
        <strain evidence="2">FCG-7</strain>
    </source>
</reference>
<dbReference type="EMBL" id="CP157355">
    <property type="protein sequence ID" value="XBM00490.1"/>
    <property type="molecule type" value="Genomic_DNA"/>
</dbReference>
<sequence length="290" mass="32939">MAYLIKRDSSYYLRIRIPLHLQAQVGKKILWKSLKTSSPRLAQQLCIKIVAKLQLEFAAMAHQNKTLADFKRDLEAADDLKQAQHDDEWNQWVVSQLHTAPDTSNGLSDEDWLAALNPPSPEESALAEAMIEAELRAQQLRDLKAQAKFEGYQEALASQPATPAATSEAHQQPQLTQLTAAVAQLAEMQAQQTIQTTTTHTLRQLFVGYRAEKLERGAWREKSEGEFNADMALFLDILGDLPLNKIDRSTALSLLNQLKKVPKNRKKMPAFRNKSLQLLWFNDFGHQLRW</sequence>
<gene>
    <name evidence="2" type="ORF">ABHF33_15735</name>
</gene>
<dbReference type="Pfam" id="PF20172">
    <property type="entry name" value="DUF6538"/>
    <property type="match status" value="1"/>
</dbReference>
<name>A0AAU7F8V3_9NEIS</name>
<feature type="domain" description="DUF6538" evidence="1">
    <location>
        <begin position="3"/>
        <end position="60"/>
    </location>
</feature>
<dbReference type="RefSeq" id="WP_348944840.1">
    <property type="nucleotide sequence ID" value="NZ_CP157355.1"/>
</dbReference>